<comment type="catalytic activity">
    <reaction evidence="10 11">
        <text>(S)-dihydroorotate + a quinone = orotate + a quinol</text>
        <dbReference type="Rhea" id="RHEA:30187"/>
        <dbReference type="ChEBI" id="CHEBI:24646"/>
        <dbReference type="ChEBI" id="CHEBI:30839"/>
        <dbReference type="ChEBI" id="CHEBI:30864"/>
        <dbReference type="ChEBI" id="CHEBI:132124"/>
        <dbReference type="EC" id="1.3.5.2"/>
    </reaction>
</comment>
<evidence type="ECO:0000256" key="1">
    <source>
        <dbReference type="ARBA" id="ARBA00003125"/>
    </source>
</evidence>
<dbReference type="PANTHER" id="PTHR48109">
    <property type="entry name" value="DIHYDROOROTATE DEHYDROGENASE (QUINONE), MITOCHONDRIAL-RELATED"/>
    <property type="match status" value="1"/>
</dbReference>
<comment type="similarity">
    <text evidence="4 11">Belongs to the dihydroorotate dehydrogenase family. Type 2 subfamily.</text>
</comment>
<evidence type="ECO:0000256" key="10">
    <source>
        <dbReference type="ARBA" id="ARBA00048639"/>
    </source>
</evidence>
<name>F8CLE9_MYXFH</name>
<reference evidence="13 14" key="1">
    <citation type="journal article" date="2011" name="J. Bacteriol.">
        <title>Genome sequence of the halotolerant marine bacterium Myxococcus fulvus HW-1.</title>
        <authorList>
            <person name="Li Z.F."/>
            <person name="Li X."/>
            <person name="Liu H."/>
            <person name="Liu X."/>
            <person name="Han K."/>
            <person name="Wu Z.H."/>
            <person name="Hu W."/>
            <person name="Li F.F."/>
            <person name="Li Y.Z."/>
        </authorList>
    </citation>
    <scope>NUCLEOTIDE SEQUENCE [LARGE SCALE GENOMIC DNA]</scope>
    <source>
        <strain evidence="14">ATCC BAA-855 / HW-1</strain>
    </source>
</reference>
<feature type="binding site" evidence="11">
    <location>
        <position position="71"/>
    </location>
    <ligand>
        <name>substrate</name>
    </ligand>
</feature>
<feature type="active site" description="Nucleophile" evidence="11">
    <location>
        <position position="181"/>
    </location>
</feature>
<keyword evidence="8 11" id="KW-0560">Oxidoreductase</keyword>
<dbReference type="Gene3D" id="3.20.20.70">
    <property type="entry name" value="Aldolase class I"/>
    <property type="match status" value="1"/>
</dbReference>
<dbReference type="GO" id="GO:0106430">
    <property type="term" value="F:dihydroorotate dehydrogenase (quinone) activity"/>
    <property type="evidence" value="ECO:0007669"/>
    <property type="project" value="UniProtKB-EC"/>
</dbReference>
<evidence type="ECO:0000256" key="8">
    <source>
        <dbReference type="ARBA" id="ARBA00023002"/>
    </source>
</evidence>
<gene>
    <name evidence="11" type="primary">pyrD</name>
    <name evidence="13" type="ordered locus">LILAB_22890</name>
</gene>
<dbReference type="PROSITE" id="PS00911">
    <property type="entry name" value="DHODEHASE_1"/>
    <property type="match status" value="1"/>
</dbReference>
<dbReference type="InterPro" id="IPR013785">
    <property type="entry name" value="Aldolase_TIM"/>
</dbReference>
<evidence type="ECO:0000256" key="7">
    <source>
        <dbReference type="ARBA" id="ARBA00022975"/>
    </source>
</evidence>
<feature type="binding site" evidence="11">
    <location>
        <position position="268"/>
    </location>
    <ligand>
        <name>FMN</name>
        <dbReference type="ChEBI" id="CHEBI:58210"/>
    </ligand>
</feature>
<dbReference type="GO" id="GO:0005886">
    <property type="term" value="C:plasma membrane"/>
    <property type="evidence" value="ECO:0007669"/>
    <property type="project" value="UniProtKB-SubCell"/>
</dbReference>
<dbReference type="GO" id="GO:0005737">
    <property type="term" value="C:cytoplasm"/>
    <property type="evidence" value="ECO:0007669"/>
    <property type="project" value="InterPro"/>
</dbReference>
<dbReference type="GO" id="GO:0006207">
    <property type="term" value="P:'de novo' pyrimidine nucleobase biosynthetic process"/>
    <property type="evidence" value="ECO:0007669"/>
    <property type="project" value="UniProtKB-UniRule"/>
</dbReference>
<proteinExistence type="inferred from homology"/>
<dbReference type="UniPathway" id="UPA00070">
    <property type="reaction ID" value="UER00946"/>
</dbReference>
<evidence type="ECO:0000256" key="9">
    <source>
        <dbReference type="ARBA" id="ARBA00023136"/>
    </source>
</evidence>
<comment type="cofactor">
    <cofactor evidence="11">
        <name>FMN</name>
        <dbReference type="ChEBI" id="CHEBI:58210"/>
    </cofactor>
    <text evidence="11">Binds 1 FMN per subunit.</text>
</comment>
<feature type="binding site" evidence="11">
    <location>
        <begin position="67"/>
        <end position="71"/>
    </location>
    <ligand>
        <name>FMN</name>
        <dbReference type="ChEBI" id="CHEBI:58210"/>
    </ligand>
</feature>
<feature type="domain" description="Dihydroorotate dehydrogenase catalytic" evidence="12">
    <location>
        <begin position="50"/>
        <end position="337"/>
    </location>
</feature>
<dbReference type="SUPFAM" id="SSF51395">
    <property type="entry name" value="FMN-linked oxidoreductases"/>
    <property type="match status" value="1"/>
</dbReference>
<feature type="binding site" evidence="11">
    <location>
        <position position="91"/>
    </location>
    <ligand>
        <name>FMN</name>
        <dbReference type="ChEBI" id="CHEBI:58210"/>
    </ligand>
</feature>
<evidence type="ECO:0000256" key="2">
    <source>
        <dbReference type="ARBA" id="ARBA00004370"/>
    </source>
</evidence>
<feature type="binding site" evidence="11">
    <location>
        <position position="178"/>
    </location>
    <ligand>
        <name>substrate</name>
    </ligand>
</feature>
<comment type="subcellular location">
    <subcellularLocation>
        <location evidence="11">Cell membrane</location>
        <topology evidence="11">Peripheral membrane protein</topology>
    </subcellularLocation>
    <subcellularLocation>
        <location evidence="2">Membrane</location>
    </subcellularLocation>
</comment>
<evidence type="ECO:0000313" key="13">
    <source>
        <dbReference type="EMBL" id="AEI66473.1"/>
    </source>
</evidence>
<evidence type="ECO:0000256" key="5">
    <source>
        <dbReference type="ARBA" id="ARBA00022630"/>
    </source>
</evidence>
<dbReference type="InterPro" id="IPR005720">
    <property type="entry name" value="Dihydroorotate_DH_cat"/>
</dbReference>
<feature type="binding site" evidence="11">
    <location>
        <begin position="248"/>
        <end position="249"/>
    </location>
    <ligand>
        <name>substrate</name>
    </ligand>
</feature>
<dbReference type="STRING" id="483219.LILAB_22890"/>
<dbReference type="Proteomes" id="UP000000488">
    <property type="component" value="Chromosome"/>
</dbReference>
<keyword evidence="9 11" id="KW-0472">Membrane</keyword>
<feature type="binding site" evidence="11">
    <location>
        <position position="297"/>
    </location>
    <ligand>
        <name>FMN</name>
        <dbReference type="ChEBI" id="CHEBI:58210"/>
    </ligand>
</feature>
<dbReference type="GO" id="GO:0044205">
    <property type="term" value="P:'de novo' UMP biosynthetic process"/>
    <property type="evidence" value="ECO:0007669"/>
    <property type="project" value="UniProtKB-UniRule"/>
</dbReference>
<sequence length="363" mass="38335">MYGLTRSLLFQLSAERAHRLGMAGLHYLGRSRDLCESLREKALEGAPPGLAMEVAGLRFAHPVALAAGLDKDAEAVDGLFACGFSAVEIGTLTPRPQPGNPSPRLFRLPEHRALINRMGFNNHGAARAAARLRVQTWRPGPLGVNIGKNKDTPLEQAVEDYVACVDALAPLGDYVVVNASSPNTPGLRKLQEPEQLSQLLSAVQERLATVAPGKPLFLKIAPDLAPEAVDEVVDVARAQQLAGLIATNTTLARPFEHPLAKEAGGLSGAPVREPANAVIRRAYLRGGGALPIIGVGGVFTAQDVYEKLRAGASVVQVYTGFIYEGPGMVGSLLPALATLLARDGFKQVREAIGAEHRPPGAAT</sequence>
<dbReference type="HOGENOM" id="CLU_013640_4_0_7"/>
<dbReference type="InterPro" id="IPR001295">
    <property type="entry name" value="Dihydroorotate_DH_CS"/>
</dbReference>
<dbReference type="PANTHER" id="PTHR48109:SF4">
    <property type="entry name" value="DIHYDROOROTATE DEHYDROGENASE (QUINONE), MITOCHONDRIAL"/>
    <property type="match status" value="1"/>
</dbReference>
<evidence type="ECO:0000256" key="4">
    <source>
        <dbReference type="ARBA" id="ARBA00005359"/>
    </source>
</evidence>
<comment type="pathway">
    <text evidence="3 11">Pyrimidine metabolism; UMP biosynthesis via de novo pathway; orotate from (S)-dihydroorotate (quinone route): step 1/1.</text>
</comment>
<evidence type="ECO:0000256" key="3">
    <source>
        <dbReference type="ARBA" id="ARBA00005161"/>
    </source>
</evidence>
<evidence type="ECO:0000256" key="11">
    <source>
        <dbReference type="HAMAP-Rule" id="MF_00225"/>
    </source>
</evidence>
<dbReference type="Pfam" id="PF01180">
    <property type="entry name" value="DHO_dh"/>
    <property type="match status" value="1"/>
</dbReference>
<feature type="binding site" evidence="11">
    <location>
        <begin position="318"/>
        <end position="319"/>
    </location>
    <ligand>
        <name>FMN</name>
        <dbReference type="ChEBI" id="CHEBI:58210"/>
    </ligand>
</feature>
<dbReference type="PROSITE" id="PS00912">
    <property type="entry name" value="DHODEHASE_2"/>
    <property type="match status" value="1"/>
</dbReference>
<comment type="function">
    <text evidence="1 11">Catalyzes the conversion of dihydroorotate to orotate with quinone as electron acceptor.</text>
</comment>
<feature type="binding site" evidence="11">
    <location>
        <position position="178"/>
    </location>
    <ligand>
        <name>FMN</name>
        <dbReference type="ChEBI" id="CHEBI:58210"/>
    </ligand>
</feature>
<keyword evidence="11" id="KW-1003">Cell membrane</keyword>
<keyword evidence="7 11" id="KW-0665">Pyrimidine biosynthesis</keyword>
<feature type="binding site" evidence="11">
    <location>
        <position position="145"/>
    </location>
    <ligand>
        <name>FMN</name>
        <dbReference type="ChEBI" id="CHEBI:58210"/>
    </ligand>
</feature>
<dbReference type="AlphaFoldDB" id="F8CLE9"/>
<evidence type="ECO:0000256" key="6">
    <source>
        <dbReference type="ARBA" id="ARBA00022643"/>
    </source>
</evidence>
<feature type="binding site" evidence="11">
    <location>
        <position position="247"/>
    </location>
    <ligand>
        <name>FMN</name>
        <dbReference type="ChEBI" id="CHEBI:58210"/>
    </ligand>
</feature>
<feature type="binding site" evidence="11">
    <location>
        <position position="183"/>
    </location>
    <ligand>
        <name>substrate</name>
    </ligand>
</feature>
<dbReference type="eggNOG" id="COG0167">
    <property type="taxonomic scope" value="Bacteria"/>
</dbReference>
<dbReference type="InterPro" id="IPR050074">
    <property type="entry name" value="DHO_dehydrogenase"/>
</dbReference>
<dbReference type="KEGG" id="mfu:LILAB_22890"/>
<dbReference type="NCBIfam" id="NF003645">
    <property type="entry name" value="PRK05286.1-2"/>
    <property type="match status" value="1"/>
</dbReference>
<organism evidence="13 14">
    <name type="scientific">Myxococcus fulvus (strain ATCC BAA-855 / HW-1)</name>
    <dbReference type="NCBI Taxonomy" id="483219"/>
    <lineage>
        <taxon>Bacteria</taxon>
        <taxon>Pseudomonadati</taxon>
        <taxon>Myxococcota</taxon>
        <taxon>Myxococcia</taxon>
        <taxon>Myxococcales</taxon>
        <taxon>Cystobacterineae</taxon>
        <taxon>Myxococcaceae</taxon>
        <taxon>Myxococcus</taxon>
    </lineage>
</organism>
<comment type="subunit">
    <text evidence="11">Monomer.</text>
</comment>
<dbReference type="NCBIfam" id="TIGR01036">
    <property type="entry name" value="pyrD_sub2"/>
    <property type="match status" value="1"/>
</dbReference>
<dbReference type="HAMAP" id="MF_00225">
    <property type="entry name" value="DHO_dh_type2"/>
    <property type="match status" value="1"/>
</dbReference>
<dbReference type="NCBIfam" id="NF003652">
    <property type="entry name" value="PRK05286.2-5"/>
    <property type="match status" value="1"/>
</dbReference>
<dbReference type="CDD" id="cd04738">
    <property type="entry name" value="DHOD_2_like"/>
    <property type="match status" value="1"/>
</dbReference>
<accession>F8CLE9</accession>
<dbReference type="EC" id="1.3.5.2" evidence="11"/>
<protein>
    <recommendedName>
        <fullName evidence="11">Dihydroorotate dehydrogenase (quinone)</fullName>
        <ecNumber evidence="11">1.3.5.2</ecNumber>
    </recommendedName>
    <alternativeName>
        <fullName evidence="11">DHOdehase</fullName>
        <shortName evidence="11">DHOD</shortName>
        <shortName evidence="11">DHODase</shortName>
    </alternativeName>
    <alternativeName>
        <fullName evidence="11">Dihydroorotate oxidase</fullName>
    </alternativeName>
</protein>
<feature type="binding site" evidence="11">
    <location>
        <position position="219"/>
    </location>
    <ligand>
        <name>FMN</name>
        <dbReference type="ChEBI" id="CHEBI:58210"/>
    </ligand>
</feature>
<evidence type="ECO:0000259" key="12">
    <source>
        <dbReference type="Pfam" id="PF01180"/>
    </source>
</evidence>
<dbReference type="InterPro" id="IPR005719">
    <property type="entry name" value="Dihydroorotate_DH_2"/>
</dbReference>
<dbReference type="EMBL" id="CP002830">
    <property type="protein sequence ID" value="AEI66473.1"/>
    <property type="molecule type" value="Genomic_DNA"/>
</dbReference>
<keyword evidence="6 11" id="KW-0288">FMN</keyword>
<evidence type="ECO:0000313" key="14">
    <source>
        <dbReference type="Proteomes" id="UP000000488"/>
    </source>
</evidence>
<feature type="binding site" evidence="11">
    <location>
        <begin position="116"/>
        <end position="120"/>
    </location>
    <ligand>
        <name>substrate</name>
    </ligand>
</feature>
<keyword evidence="5 11" id="KW-0285">Flavoprotein</keyword>